<comment type="similarity">
    <text evidence="1">In the N-terminal section; belongs to the CRISPR-associated nuclease Cas3-HD family.</text>
</comment>
<dbReference type="SMART" id="SM00490">
    <property type="entry name" value="HELICc"/>
    <property type="match status" value="1"/>
</dbReference>
<dbReference type="InterPro" id="IPR011545">
    <property type="entry name" value="DEAD/DEAH_box_helicase_dom"/>
</dbReference>
<dbReference type="InterPro" id="IPR006474">
    <property type="entry name" value="Helicase_Cas3_CRISPR-ass_core"/>
</dbReference>
<dbReference type="InterPro" id="IPR014001">
    <property type="entry name" value="Helicase_ATP-bd"/>
</dbReference>
<dbReference type="Gene3D" id="3.40.50.300">
    <property type="entry name" value="P-loop containing nucleotide triphosphate hydrolases"/>
    <property type="match status" value="2"/>
</dbReference>
<sequence length="827" mass="96434">MEKTLFFFEKPSGLYSHPAKDKTQMGAKLLEEHLVNTSFLAQKFASEKNLPLCTTDFLVQISKFTALLHDIGKATSFFQSYLFDKKKSKSRLSRHSLLSAICVWGVLSRLIREGKIREDKGFENYSAILAFFAVLKHHGDLEAAYDMAFIGEDDIDLCYEQIEHIDKSRFDVLVSNLSTFAEEVEFLNVAMLREFIDKAKDSINCFRRAFRKLNDSDMKFFFFLNLLFSILIDADKTEAIFGTCVDIPKLNISHLDVDRFRKSIFKKENFENSIKALRDRAFEEALSTDIYPEKRIYTLCLPTGLGKTIISFAFALKIKNLAQEKFKTDFRIIYSLPFLSIIEQNYNVLLQILSFLNIATSSDTILKHHHLSEVEYKTKQFRKSEKEEQTNDEEAFNTDIAKLLIEGWNSNIIVTTFVQFLESILTNRNLNLRKFHRIANSVIILDEVQAISSEYWFLCRNLLQKMCCHLNCYIILSTATMPFIVEKEKAVEIVKKEYYFGKTCRTDLFFDKNFSDLRIEEFAEKFTFEEDKTYLFVLNTVESAKMLYELILQKYPYLEEKITILTTHIIPKERLKRIEAIKNKNYKIVISTQLVEAGVDIDFDNVIRDIAPLDSIIQAAGRANREGKKGKSKVTVVKLVSEKGRLFATEVYDSILIDVTKNILEQYNRKISESEFANLVEEYYKQLAKRGVFETSSHERGTSQKFIEAICQLFYTSPDSEQVAIGSFRLIKDEPYKVDVFVEADEEAKIIWQRFVEICNIKDIFERKKRFLEIRKNFYDYVISVPKKDNIPVNFENMILYVPNSQLHDFYDIKTGFKTKGESYYSF</sequence>
<organism evidence="13 14">
    <name type="scientific">Caldicellulosiruptor morganii</name>
    <dbReference type="NCBI Taxonomy" id="1387555"/>
    <lineage>
        <taxon>Bacteria</taxon>
        <taxon>Bacillati</taxon>
        <taxon>Bacillota</taxon>
        <taxon>Bacillota incertae sedis</taxon>
        <taxon>Caldicellulosiruptorales</taxon>
        <taxon>Caldicellulosiruptoraceae</taxon>
        <taxon>Caldicellulosiruptor</taxon>
    </lineage>
</organism>
<dbReference type="InterPro" id="IPR027417">
    <property type="entry name" value="P-loop_NTPase"/>
</dbReference>
<dbReference type="Gene3D" id="1.10.3210.30">
    <property type="match status" value="1"/>
</dbReference>
<dbReference type="SMART" id="SM00487">
    <property type="entry name" value="DEXDc"/>
    <property type="match status" value="1"/>
</dbReference>
<feature type="domain" description="Helicase ATP-binding" evidence="10">
    <location>
        <begin position="288"/>
        <end position="499"/>
    </location>
</feature>
<keyword evidence="9" id="KW-0051">Antiviral defense</keyword>
<gene>
    <name evidence="13" type="ORF">OTK00_000037</name>
</gene>
<dbReference type="PROSITE" id="PS51194">
    <property type="entry name" value="HELICASE_CTER"/>
    <property type="match status" value="1"/>
</dbReference>
<keyword evidence="7" id="KW-0347">Helicase</keyword>
<evidence type="ECO:0000259" key="11">
    <source>
        <dbReference type="PROSITE" id="PS51194"/>
    </source>
</evidence>
<keyword evidence="14" id="KW-1185">Reference proteome</keyword>
<evidence type="ECO:0000256" key="3">
    <source>
        <dbReference type="ARBA" id="ARBA00022722"/>
    </source>
</evidence>
<keyword evidence="8" id="KW-0067">ATP-binding</keyword>
<evidence type="ECO:0000256" key="4">
    <source>
        <dbReference type="ARBA" id="ARBA00022723"/>
    </source>
</evidence>
<feature type="domain" description="Helicase C-terminal" evidence="11">
    <location>
        <begin position="518"/>
        <end position="684"/>
    </location>
</feature>
<evidence type="ECO:0000313" key="13">
    <source>
        <dbReference type="EMBL" id="WAM33897.1"/>
    </source>
</evidence>
<dbReference type="CDD" id="cd17930">
    <property type="entry name" value="DEXHc_cas3"/>
    <property type="match status" value="1"/>
</dbReference>
<dbReference type="InterPro" id="IPR006483">
    <property type="entry name" value="CRISPR-assoc_Cas3_HD"/>
</dbReference>
<dbReference type="PROSITE" id="PS51643">
    <property type="entry name" value="HD_CAS3"/>
    <property type="match status" value="1"/>
</dbReference>
<evidence type="ECO:0000259" key="12">
    <source>
        <dbReference type="PROSITE" id="PS51643"/>
    </source>
</evidence>
<evidence type="ECO:0000259" key="10">
    <source>
        <dbReference type="PROSITE" id="PS51192"/>
    </source>
</evidence>
<dbReference type="Pfam" id="PF22590">
    <property type="entry name" value="Cas3-like_C_2"/>
    <property type="match status" value="1"/>
</dbReference>
<evidence type="ECO:0000256" key="1">
    <source>
        <dbReference type="ARBA" id="ARBA00006847"/>
    </source>
</evidence>
<dbReference type="PANTHER" id="PTHR47957:SF3">
    <property type="entry name" value="ATP-DEPENDENT HELICASE HRQ1"/>
    <property type="match status" value="1"/>
</dbReference>
<dbReference type="RefSeq" id="WP_045168593.1">
    <property type="nucleotide sequence ID" value="NZ_CP113865.1"/>
</dbReference>
<dbReference type="InterPro" id="IPR038257">
    <property type="entry name" value="CRISPR-assoc_Cas3_HD_sf"/>
</dbReference>
<evidence type="ECO:0000256" key="2">
    <source>
        <dbReference type="ARBA" id="ARBA00009046"/>
    </source>
</evidence>
<protein>
    <submittedName>
        <fullName evidence="13">CRISPR-associated helicase/endonuclease Cas3</fullName>
    </submittedName>
</protein>
<evidence type="ECO:0000256" key="7">
    <source>
        <dbReference type="ARBA" id="ARBA00022806"/>
    </source>
</evidence>
<reference evidence="13" key="1">
    <citation type="submission" date="2022-12" db="EMBL/GenBank/DDBJ databases">
        <authorList>
            <person name="Bing R.G."/>
            <person name="Willard D.J."/>
            <person name="Manesh M.J.H."/>
            <person name="Laemthong T."/>
            <person name="Crosby J.R."/>
            <person name="Kelly R.M."/>
        </authorList>
    </citation>
    <scope>NUCLEOTIDE SEQUENCE</scope>
    <source>
        <strain evidence="13">DSM 8990</strain>
    </source>
</reference>
<dbReference type="Proteomes" id="UP001164909">
    <property type="component" value="Chromosome"/>
</dbReference>
<keyword evidence="4" id="KW-0479">Metal-binding</keyword>
<evidence type="ECO:0000256" key="5">
    <source>
        <dbReference type="ARBA" id="ARBA00022741"/>
    </source>
</evidence>
<dbReference type="CDD" id="cd09641">
    <property type="entry name" value="Cas3''_I"/>
    <property type="match status" value="1"/>
</dbReference>
<dbReference type="EMBL" id="CP113865">
    <property type="protein sequence ID" value="WAM33897.1"/>
    <property type="molecule type" value="Genomic_DNA"/>
</dbReference>
<keyword evidence="5" id="KW-0547">Nucleotide-binding</keyword>
<feature type="domain" description="HD Cas3-type" evidence="12">
    <location>
        <begin position="23"/>
        <end position="237"/>
    </location>
</feature>
<keyword evidence="3" id="KW-0540">Nuclease</keyword>
<evidence type="ECO:0000256" key="8">
    <source>
        <dbReference type="ARBA" id="ARBA00022840"/>
    </source>
</evidence>
<accession>A0ABY7BM26</accession>
<dbReference type="SUPFAM" id="SSF52540">
    <property type="entry name" value="P-loop containing nucleoside triphosphate hydrolases"/>
    <property type="match status" value="1"/>
</dbReference>
<dbReference type="Pfam" id="PF00270">
    <property type="entry name" value="DEAD"/>
    <property type="match status" value="1"/>
</dbReference>
<dbReference type="InterPro" id="IPR054712">
    <property type="entry name" value="Cas3-like_dom"/>
</dbReference>
<proteinExistence type="inferred from homology"/>
<name>A0ABY7BM26_9FIRM</name>
<dbReference type="InterPro" id="IPR001650">
    <property type="entry name" value="Helicase_C-like"/>
</dbReference>
<evidence type="ECO:0000256" key="6">
    <source>
        <dbReference type="ARBA" id="ARBA00022801"/>
    </source>
</evidence>
<keyword evidence="6" id="KW-0378">Hydrolase</keyword>
<evidence type="ECO:0000313" key="14">
    <source>
        <dbReference type="Proteomes" id="UP001164909"/>
    </source>
</evidence>
<dbReference type="PROSITE" id="PS51192">
    <property type="entry name" value="HELICASE_ATP_BIND_1"/>
    <property type="match status" value="1"/>
</dbReference>
<evidence type="ECO:0000256" key="9">
    <source>
        <dbReference type="ARBA" id="ARBA00023118"/>
    </source>
</evidence>
<dbReference type="NCBIfam" id="TIGR01587">
    <property type="entry name" value="cas3_core"/>
    <property type="match status" value="1"/>
</dbReference>
<comment type="similarity">
    <text evidence="2">In the central section; belongs to the CRISPR-associated helicase Cas3 family.</text>
</comment>
<dbReference type="NCBIfam" id="TIGR01596">
    <property type="entry name" value="cas3_HD"/>
    <property type="match status" value="1"/>
</dbReference>
<dbReference type="PANTHER" id="PTHR47957">
    <property type="entry name" value="ATP-DEPENDENT HELICASE HRQ1"/>
    <property type="match status" value="1"/>
</dbReference>